<dbReference type="InterPro" id="IPR002921">
    <property type="entry name" value="Fungal_lipase-type"/>
</dbReference>
<dbReference type="CDD" id="cd00519">
    <property type="entry name" value="Lipase_3"/>
    <property type="match status" value="1"/>
</dbReference>
<dbReference type="SUPFAM" id="SSF53474">
    <property type="entry name" value="alpha/beta-Hydrolases"/>
    <property type="match status" value="1"/>
</dbReference>
<protein>
    <submittedName>
        <fullName evidence="3">Triacylglycerol lipase OBL1-like</fullName>
    </submittedName>
</protein>
<reference evidence="3" key="1">
    <citation type="submission" date="2025-08" db="UniProtKB">
        <authorList>
            <consortium name="RefSeq"/>
        </authorList>
    </citation>
    <scope>IDENTIFICATION</scope>
    <source>
        <tissue evidence="3">Young leaves</tissue>
    </source>
</reference>
<dbReference type="RefSeq" id="XP_008806588.1">
    <property type="nucleotide sequence ID" value="XM_008808366.3"/>
</dbReference>
<gene>
    <name evidence="3" type="primary">LOC103719224</name>
</gene>
<dbReference type="InterPro" id="IPR029058">
    <property type="entry name" value="AB_hydrolase_fold"/>
</dbReference>
<name>A0A8B7CUT3_PHODC</name>
<organism evidence="2 3">
    <name type="scientific">Phoenix dactylifera</name>
    <name type="common">Date palm</name>
    <dbReference type="NCBI Taxonomy" id="42345"/>
    <lineage>
        <taxon>Eukaryota</taxon>
        <taxon>Viridiplantae</taxon>
        <taxon>Streptophyta</taxon>
        <taxon>Embryophyta</taxon>
        <taxon>Tracheophyta</taxon>
        <taxon>Spermatophyta</taxon>
        <taxon>Magnoliopsida</taxon>
        <taxon>Liliopsida</taxon>
        <taxon>Arecaceae</taxon>
        <taxon>Coryphoideae</taxon>
        <taxon>Phoeniceae</taxon>
        <taxon>Phoenix</taxon>
    </lineage>
</organism>
<dbReference type="GO" id="GO:0006629">
    <property type="term" value="P:lipid metabolic process"/>
    <property type="evidence" value="ECO:0007669"/>
    <property type="project" value="InterPro"/>
</dbReference>
<dbReference type="SMR" id="A0A8B7CUT3"/>
<sequence length="485" mass="55110">MASETSCDGHMNEYMIYRHEKLSLLHLLRLLIFRRHLISCEFVESSSSVAGRLEGVPTDFITVLTCALQKILSAIRMPMKWIGRVIEFLVNLLSLNGGVRGLFWNVITVSVVIPRRGAANFRSLIAQLDGRTDLHKSSSWIHNFPLMDTLTGLGETDPLDLSTMAAKVAYENYAYIKNTVTNHWKMHFVGFYSCWNKFLEDKTTQAYIFCNKPEEADLIVLAFRGTEPFNARDWSTDVDLSWLSMGKLGNVHLGFLKALGLQDETDYQKGFPKDLSWSDDKPVAYYVLRDALRTLLKKHSNAKIVVTGHSLGGALAALFPSLLALHEENDILDAIYAVMTYGQPRVGDVTFKKYMESILSKRYYRMVYRYDIVPRVPFDKPPTALFKHCGTCIYYDGWYERQALIDDSPNPNYIDLKYAIPVYLNGLGDLVKALLLGETQGREFKEEFFSILYRASWLILPGVASHSPRDYVNGGRLARITGKDS</sequence>
<dbReference type="KEGG" id="pda:103719224"/>
<keyword evidence="2" id="KW-1185">Reference proteome</keyword>
<dbReference type="PANTHER" id="PTHR46086:SF17">
    <property type="entry name" value="ALPHA_BETA-HYDROLASES SUPERFAMILY PROTEIN"/>
    <property type="match status" value="1"/>
</dbReference>
<dbReference type="GO" id="GO:0004806">
    <property type="term" value="F:triacylglycerol lipase activity"/>
    <property type="evidence" value="ECO:0007669"/>
    <property type="project" value="InterPro"/>
</dbReference>
<dbReference type="AlphaFoldDB" id="A0A8B7CUT3"/>
<dbReference type="Pfam" id="PF01764">
    <property type="entry name" value="Lipase_3"/>
    <property type="match status" value="1"/>
</dbReference>
<evidence type="ECO:0000313" key="2">
    <source>
        <dbReference type="Proteomes" id="UP000228380"/>
    </source>
</evidence>
<dbReference type="Proteomes" id="UP000228380">
    <property type="component" value="Unplaced"/>
</dbReference>
<feature type="domain" description="Fungal lipase-type" evidence="1">
    <location>
        <begin position="220"/>
        <end position="379"/>
    </location>
</feature>
<dbReference type="GeneID" id="103719224"/>
<dbReference type="InterPro" id="IPR044819">
    <property type="entry name" value="OBL-like"/>
</dbReference>
<dbReference type="OrthoDB" id="438440at2759"/>
<evidence type="ECO:0000259" key="1">
    <source>
        <dbReference type="Pfam" id="PF01764"/>
    </source>
</evidence>
<dbReference type="PANTHER" id="PTHR46086">
    <property type="entry name" value="ALPHA/BETA-HYDROLASES SUPERFAMILY PROTEIN"/>
    <property type="match status" value="1"/>
</dbReference>
<evidence type="ECO:0000313" key="3">
    <source>
        <dbReference type="RefSeq" id="XP_008806588.1"/>
    </source>
</evidence>
<proteinExistence type="predicted"/>
<accession>A0A8B7CUT3</accession>
<dbReference type="Gene3D" id="3.40.50.1820">
    <property type="entry name" value="alpha/beta hydrolase"/>
    <property type="match status" value="1"/>
</dbReference>